<accession>A0A9D9HA25</accession>
<feature type="domain" description="4Fe-4S ferredoxin-type" evidence="8">
    <location>
        <begin position="440"/>
        <end position="459"/>
    </location>
</feature>
<dbReference type="Pfam" id="PF12838">
    <property type="entry name" value="Fer4_7"/>
    <property type="match status" value="1"/>
</dbReference>
<reference evidence="9" key="2">
    <citation type="journal article" date="2021" name="PeerJ">
        <title>Extensive microbial diversity within the chicken gut microbiome revealed by metagenomics and culture.</title>
        <authorList>
            <person name="Gilroy R."/>
            <person name="Ravi A."/>
            <person name="Getino M."/>
            <person name="Pursley I."/>
            <person name="Horton D.L."/>
            <person name="Alikhan N.F."/>
            <person name="Baker D."/>
            <person name="Gharbi K."/>
            <person name="Hall N."/>
            <person name="Watson M."/>
            <person name="Adriaenssens E.M."/>
            <person name="Foster-Nyarko E."/>
            <person name="Jarju S."/>
            <person name="Secka A."/>
            <person name="Antonio M."/>
            <person name="Oren A."/>
            <person name="Chaudhuri R.R."/>
            <person name="La Ragione R."/>
            <person name="Hildebrand F."/>
            <person name="Pallen M.J."/>
        </authorList>
    </citation>
    <scope>NUCLEOTIDE SEQUENCE</scope>
    <source>
        <strain evidence="9">D3-1215</strain>
    </source>
</reference>
<dbReference type="GO" id="GO:0005886">
    <property type="term" value="C:plasma membrane"/>
    <property type="evidence" value="ECO:0007669"/>
    <property type="project" value="TreeGrafter"/>
</dbReference>
<comment type="caution">
    <text evidence="9">The sequence shown here is derived from an EMBL/GenBank/DDBJ whole genome shotgun (WGS) entry which is preliminary data.</text>
</comment>
<keyword evidence="2" id="KW-0004">4Fe-4S</keyword>
<keyword evidence="6" id="KW-0411">Iron-sulfur</keyword>
<evidence type="ECO:0000256" key="1">
    <source>
        <dbReference type="ARBA" id="ARBA00022448"/>
    </source>
</evidence>
<evidence type="ECO:0000313" key="10">
    <source>
        <dbReference type="Proteomes" id="UP000823637"/>
    </source>
</evidence>
<feature type="domain" description="4Fe-4S ferredoxin-type" evidence="8">
    <location>
        <begin position="246"/>
        <end position="272"/>
    </location>
</feature>
<dbReference type="EMBL" id="JADIMR010000041">
    <property type="protein sequence ID" value="MBO8446700.1"/>
    <property type="molecule type" value="Genomic_DNA"/>
</dbReference>
<dbReference type="SUPFAM" id="SSF54862">
    <property type="entry name" value="4Fe-4S ferredoxins"/>
    <property type="match status" value="2"/>
</dbReference>
<keyword evidence="7" id="KW-1133">Transmembrane helix</keyword>
<dbReference type="Gene3D" id="3.30.70.20">
    <property type="match status" value="3"/>
</dbReference>
<keyword evidence="4" id="KW-0249">Electron transport</keyword>
<keyword evidence="1" id="KW-0813">Transport</keyword>
<feature type="transmembrane region" description="Helical" evidence="7">
    <location>
        <begin position="136"/>
        <end position="154"/>
    </location>
</feature>
<keyword evidence="7" id="KW-0812">Transmembrane</keyword>
<evidence type="ECO:0000256" key="2">
    <source>
        <dbReference type="ARBA" id="ARBA00022485"/>
    </source>
</evidence>
<evidence type="ECO:0000256" key="4">
    <source>
        <dbReference type="ARBA" id="ARBA00022982"/>
    </source>
</evidence>
<feature type="domain" description="4Fe-4S ferredoxin-type" evidence="8">
    <location>
        <begin position="383"/>
        <end position="416"/>
    </location>
</feature>
<dbReference type="AlphaFoldDB" id="A0A9D9HA25"/>
<dbReference type="InterPro" id="IPR017900">
    <property type="entry name" value="4Fe4S_Fe_S_CS"/>
</dbReference>
<dbReference type="InterPro" id="IPR017896">
    <property type="entry name" value="4Fe4S_Fe-S-bd"/>
</dbReference>
<dbReference type="PANTHER" id="PTHR30176">
    <property type="entry name" value="FERREDOXIN-TYPE PROTEIN NAPH"/>
    <property type="match status" value="1"/>
</dbReference>
<dbReference type="Pfam" id="PF12801">
    <property type="entry name" value="Fer4_5"/>
    <property type="match status" value="2"/>
</dbReference>
<organism evidence="9 10">
    <name type="scientific">Candidatus Enterocola intestinipullorum</name>
    <dbReference type="NCBI Taxonomy" id="2840783"/>
    <lineage>
        <taxon>Bacteria</taxon>
        <taxon>Pseudomonadati</taxon>
        <taxon>Bacteroidota</taxon>
        <taxon>Bacteroidia</taxon>
        <taxon>Bacteroidales</taxon>
        <taxon>Candidatus Enterocola</taxon>
    </lineage>
</organism>
<feature type="domain" description="4Fe-4S ferredoxin-type" evidence="8">
    <location>
        <begin position="348"/>
        <end position="378"/>
    </location>
</feature>
<evidence type="ECO:0000256" key="5">
    <source>
        <dbReference type="ARBA" id="ARBA00023004"/>
    </source>
</evidence>
<evidence type="ECO:0000259" key="8">
    <source>
        <dbReference type="PROSITE" id="PS51379"/>
    </source>
</evidence>
<keyword evidence="3" id="KW-0479">Metal-binding</keyword>
<dbReference type="PROSITE" id="PS00198">
    <property type="entry name" value="4FE4S_FER_1"/>
    <property type="match status" value="2"/>
</dbReference>
<feature type="transmembrane region" description="Helical" evidence="7">
    <location>
        <begin position="46"/>
        <end position="79"/>
    </location>
</feature>
<dbReference type="PANTHER" id="PTHR30176:SF3">
    <property type="entry name" value="FERREDOXIN-TYPE PROTEIN NAPH"/>
    <property type="match status" value="1"/>
</dbReference>
<gene>
    <name evidence="9" type="ORF">IAC32_03010</name>
</gene>
<feature type="transmembrane region" description="Helical" evidence="7">
    <location>
        <begin position="100"/>
        <end position="124"/>
    </location>
</feature>
<dbReference type="GO" id="GO:0046872">
    <property type="term" value="F:metal ion binding"/>
    <property type="evidence" value="ECO:0007669"/>
    <property type="project" value="UniProtKB-KW"/>
</dbReference>
<evidence type="ECO:0000256" key="3">
    <source>
        <dbReference type="ARBA" id="ARBA00022723"/>
    </source>
</evidence>
<name>A0A9D9HA25_9BACT</name>
<keyword evidence="7" id="KW-0472">Membrane</keyword>
<dbReference type="GO" id="GO:0051539">
    <property type="term" value="F:4 iron, 4 sulfur cluster binding"/>
    <property type="evidence" value="ECO:0007669"/>
    <property type="project" value="UniProtKB-KW"/>
</dbReference>
<dbReference type="InterPro" id="IPR051684">
    <property type="entry name" value="Electron_Trans/Redox"/>
</dbReference>
<evidence type="ECO:0000313" key="9">
    <source>
        <dbReference type="EMBL" id="MBO8446700.1"/>
    </source>
</evidence>
<keyword evidence="5" id="KW-0408">Iron</keyword>
<proteinExistence type="predicted"/>
<reference evidence="9" key="1">
    <citation type="submission" date="2020-10" db="EMBL/GenBank/DDBJ databases">
        <authorList>
            <person name="Gilroy R."/>
        </authorList>
    </citation>
    <scope>NUCLEOTIDE SEQUENCE</scope>
    <source>
        <strain evidence="9">D3-1215</strain>
    </source>
</reference>
<dbReference type="Proteomes" id="UP000823637">
    <property type="component" value="Unassembled WGS sequence"/>
</dbReference>
<feature type="transmembrane region" description="Helical" evidence="7">
    <location>
        <begin position="166"/>
        <end position="189"/>
    </location>
</feature>
<dbReference type="PROSITE" id="PS51379">
    <property type="entry name" value="4FE4S_FER_2"/>
    <property type="match status" value="6"/>
</dbReference>
<protein>
    <submittedName>
        <fullName evidence="9">4Fe-4S dicluster domain-containing protein</fullName>
    </submittedName>
</protein>
<evidence type="ECO:0000256" key="6">
    <source>
        <dbReference type="ARBA" id="ARBA00023014"/>
    </source>
</evidence>
<sequence>MLRKIRISVAIFMWACCALLFLDFTGSVHTYLGWVAKVQFFPALLAMNVFVVLFLLALTLVFGRVYCSAICPLGITYDIMARFGKKAKKNRYSYSKALTWLRLTMLLVFAACFAFGIASVVALLEPYSFFGRIMSNLFAPIYALVNNFLAWIAEKADSYAFYTVDVWIKGLGTFVLTSVCFVAVAVLAWRNGRTYCNTVCPVGTLLGFLSKYSLFRPVIDSSKCTKCRKCERNCKAACINIKGGTTIDYSRCVACMDCLDNCKYGAMSYTWRFKKQPAAPVAAKPEKNRRQENSAVPDDSRRTFLSLAALAAGTAVAEVLPKSVDGGLAVIEDKVKPSRGTRVVPPGARGLSNFSQHCTACQLCVSVCPNGVLRPGSDMENFMQPEMGFERGYCRPECVKCSEVCPTSAITKITVDEKTSVQIGHAVWVAANCVPLTDGVECGNCARHCPSEAIQMVPSDSRNPGSLKIPVINDAKCIGCGACEYLCPARPFGAIYVEGYERHLSR</sequence>
<evidence type="ECO:0000256" key="7">
    <source>
        <dbReference type="SAM" id="Phobius"/>
    </source>
</evidence>
<feature type="domain" description="4Fe-4S ferredoxin-type" evidence="8">
    <location>
        <begin position="468"/>
        <end position="500"/>
    </location>
</feature>
<dbReference type="CDD" id="cd16373">
    <property type="entry name" value="DMSOR_beta_like"/>
    <property type="match status" value="1"/>
</dbReference>
<feature type="domain" description="4Fe-4S ferredoxin-type" evidence="8">
    <location>
        <begin position="215"/>
        <end position="244"/>
    </location>
</feature>